<accession>A0ABR3TZJ9</accession>
<evidence type="ECO:0000256" key="1">
    <source>
        <dbReference type="SAM" id="MobiDB-lite"/>
    </source>
</evidence>
<protein>
    <submittedName>
        <fullName evidence="3">Uncharacterized protein</fullName>
    </submittedName>
</protein>
<gene>
    <name evidence="3" type="ORF">SLS58_002457</name>
</gene>
<name>A0ABR3TZJ9_9PEZI</name>
<organism evidence="3 4">
    <name type="scientific">Diplodia intermedia</name>
    <dbReference type="NCBI Taxonomy" id="856260"/>
    <lineage>
        <taxon>Eukaryota</taxon>
        <taxon>Fungi</taxon>
        <taxon>Dikarya</taxon>
        <taxon>Ascomycota</taxon>
        <taxon>Pezizomycotina</taxon>
        <taxon>Dothideomycetes</taxon>
        <taxon>Dothideomycetes incertae sedis</taxon>
        <taxon>Botryosphaeriales</taxon>
        <taxon>Botryosphaeriaceae</taxon>
        <taxon>Diplodia</taxon>
    </lineage>
</organism>
<feature type="transmembrane region" description="Helical" evidence="2">
    <location>
        <begin position="25"/>
        <end position="44"/>
    </location>
</feature>
<keyword evidence="2" id="KW-0472">Membrane</keyword>
<comment type="caution">
    <text evidence="3">The sequence shown here is derived from an EMBL/GenBank/DDBJ whole genome shotgun (WGS) entry which is preliminary data.</text>
</comment>
<sequence length="92" mass="10074">MIALNPSVQSSLVDFASPLSSVQSLVVKSALVLSLHILLFIMLVPQQEQKRSRRSHWAERNPQTFSRPAVVPFKPAAAGAAGKHERKDSLLS</sequence>
<keyword evidence="2" id="KW-1133">Transmembrane helix</keyword>
<keyword evidence="4" id="KW-1185">Reference proteome</keyword>
<evidence type="ECO:0000313" key="3">
    <source>
        <dbReference type="EMBL" id="KAL1648130.1"/>
    </source>
</evidence>
<dbReference type="Proteomes" id="UP001521184">
    <property type="component" value="Unassembled WGS sequence"/>
</dbReference>
<feature type="region of interest" description="Disordered" evidence="1">
    <location>
        <begin position="51"/>
        <end position="92"/>
    </location>
</feature>
<reference evidence="3 4" key="1">
    <citation type="journal article" date="2023" name="Plant Dis.">
        <title>First Report of Diplodia intermedia Causing Canker and Dieback Diseases on Apple Trees in Canada.</title>
        <authorList>
            <person name="Ellouze W."/>
            <person name="Ilyukhin E."/>
            <person name="Sulman M."/>
            <person name="Ali S."/>
        </authorList>
    </citation>
    <scope>NUCLEOTIDE SEQUENCE [LARGE SCALE GENOMIC DNA]</scope>
    <source>
        <strain evidence="3 4">M45-28</strain>
    </source>
</reference>
<evidence type="ECO:0000313" key="4">
    <source>
        <dbReference type="Proteomes" id="UP001521184"/>
    </source>
</evidence>
<dbReference type="EMBL" id="JAKEKT020000010">
    <property type="protein sequence ID" value="KAL1648130.1"/>
    <property type="molecule type" value="Genomic_DNA"/>
</dbReference>
<proteinExistence type="predicted"/>
<feature type="compositionally biased region" description="Basic and acidic residues" evidence="1">
    <location>
        <begin position="82"/>
        <end position="92"/>
    </location>
</feature>
<feature type="compositionally biased region" description="Low complexity" evidence="1">
    <location>
        <begin position="69"/>
        <end position="81"/>
    </location>
</feature>
<keyword evidence="2" id="KW-0812">Transmembrane</keyword>
<evidence type="ECO:0000256" key="2">
    <source>
        <dbReference type="SAM" id="Phobius"/>
    </source>
</evidence>